<keyword evidence="1" id="KW-0812">Transmembrane</keyword>
<sequence>MTIESHWKVIKHDYLSEYNHICLNLLVYIIITQVILGQVDRLQQLQDGRTVAHWRSDFKTE</sequence>
<name>A0A9N9P7V2_9GLOM</name>
<dbReference type="EMBL" id="CAJVPY010049207">
    <property type="protein sequence ID" value="CAG8812750.1"/>
    <property type="molecule type" value="Genomic_DNA"/>
</dbReference>
<evidence type="ECO:0000313" key="3">
    <source>
        <dbReference type="Proteomes" id="UP000789405"/>
    </source>
</evidence>
<organism evidence="2 3">
    <name type="scientific">Dentiscutata erythropus</name>
    <dbReference type="NCBI Taxonomy" id="1348616"/>
    <lineage>
        <taxon>Eukaryota</taxon>
        <taxon>Fungi</taxon>
        <taxon>Fungi incertae sedis</taxon>
        <taxon>Mucoromycota</taxon>
        <taxon>Glomeromycotina</taxon>
        <taxon>Glomeromycetes</taxon>
        <taxon>Diversisporales</taxon>
        <taxon>Gigasporaceae</taxon>
        <taxon>Dentiscutata</taxon>
    </lineage>
</organism>
<protein>
    <submittedName>
        <fullName evidence="2">8804_t:CDS:1</fullName>
    </submittedName>
</protein>
<keyword evidence="1" id="KW-1133">Transmembrane helix</keyword>
<proteinExistence type="predicted"/>
<keyword evidence="3" id="KW-1185">Reference proteome</keyword>
<evidence type="ECO:0000313" key="2">
    <source>
        <dbReference type="EMBL" id="CAG8812750.1"/>
    </source>
</evidence>
<accession>A0A9N9P7V2</accession>
<dbReference type="Proteomes" id="UP000789405">
    <property type="component" value="Unassembled WGS sequence"/>
</dbReference>
<gene>
    <name evidence="2" type="ORF">DERYTH_LOCUS25689</name>
</gene>
<dbReference type="AlphaFoldDB" id="A0A9N9P7V2"/>
<keyword evidence="1" id="KW-0472">Membrane</keyword>
<feature type="non-terminal residue" evidence="2">
    <location>
        <position position="61"/>
    </location>
</feature>
<feature type="transmembrane region" description="Helical" evidence="1">
    <location>
        <begin position="21"/>
        <end position="39"/>
    </location>
</feature>
<dbReference type="OrthoDB" id="2401469at2759"/>
<evidence type="ECO:0000256" key="1">
    <source>
        <dbReference type="SAM" id="Phobius"/>
    </source>
</evidence>
<reference evidence="2" key="1">
    <citation type="submission" date="2021-06" db="EMBL/GenBank/DDBJ databases">
        <authorList>
            <person name="Kallberg Y."/>
            <person name="Tangrot J."/>
            <person name="Rosling A."/>
        </authorList>
    </citation>
    <scope>NUCLEOTIDE SEQUENCE</scope>
    <source>
        <strain evidence="2">MA453B</strain>
    </source>
</reference>
<comment type="caution">
    <text evidence="2">The sequence shown here is derived from an EMBL/GenBank/DDBJ whole genome shotgun (WGS) entry which is preliminary data.</text>
</comment>